<dbReference type="Gene3D" id="3.40.50.1820">
    <property type="entry name" value="alpha/beta hydrolase"/>
    <property type="match status" value="1"/>
</dbReference>
<organism evidence="3 4">
    <name type="scientific">Thiocapsa rosea</name>
    <dbReference type="NCBI Taxonomy" id="69360"/>
    <lineage>
        <taxon>Bacteria</taxon>
        <taxon>Pseudomonadati</taxon>
        <taxon>Pseudomonadota</taxon>
        <taxon>Gammaproteobacteria</taxon>
        <taxon>Chromatiales</taxon>
        <taxon>Chromatiaceae</taxon>
        <taxon>Thiocapsa</taxon>
    </lineage>
</organism>
<dbReference type="Pfam" id="PF12146">
    <property type="entry name" value="Hydrolase_4"/>
    <property type="match status" value="1"/>
</dbReference>
<keyword evidence="4" id="KW-1185">Reference proteome</keyword>
<dbReference type="InterPro" id="IPR029058">
    <property type="entry name" value="AB_hydrolase_fold"/>
</dbReference>
<keyword evidence="1" id="KW-0472">Membrane</keyword>
<evidence type="ECO:0000256" key="1">
    <source>
        <dbReference type="SAM" id="Phobius"/>
    </source>
</evidence>
<gene>
    <name evidence="3" type="ORF">BDD21_4825</name>
</gene>
<reference evidence="3 4" key="1">
    <citation type="submission" date="2018-10" db="EMBL/GenBank/DDBJ databases">
        <title>Genomic Encyclopedia of Archaeal and Bacterial Type Strains, Phase II (KMG-II): from individual species to whole genera.</title>
        <authorList>
            <person name="Goeker M."/>
        </authorList>
    </citation>
    <scope>NUCLEOTIDE SEQUENCE [LARGE SCALE GENOMIC DNA]</scope>
    <source>
        <strain evidence="3 4">DSM 235</strain>
    </source>
</reference>
<evidence type="ECO:0000313" key="3">
    <source>
        <dbReference type="EMBL" id="RKT47260.1"/>
    </source>
</evidence>
<dbReference type="RefSeq" id="WP_120799258.1">
    <property type="nucleotide sequence ID" value="NZ_RBXL01000001.1"/>
</dbReference>
<feature type="transmembrane region" description="Helical" evidence="1">
    <location>
        <begin position="12"/>
        <end position="32"/>
    </location>
</feature>
<name>A0A495VEK7_9GAMM</name>
<accession>A0A495VEK7</accession>
<proteinExistence type="predicted"/>
<dbReference type="AlphaFoldDB" id="A0A495VEK7"/>
<keyword evidence="1" id="KW-0812">Transmembrane</keyword>
<dbReference type="InterPro" id="IPR022742">
    <property type="entry name" value="Hydrolase_4"/>
</dbReference>
<dbReference type="OrthoDB" id="9798884at2"/>
<dbReference type="PANTHER" id="PTHR12277:SF81">
    <property type="entry name" value="PROTEIN ABHD13"/>
    <property type="match status" value="1"/>
</dbReference>
<evidence type="ECO:0000259" key="2">
    <source>
        <dbReference type="Pfam" id="PF12146"/>
    </source>
</evidence>
<dbReference type="PANTHER" id="PTHR12277">
    <property type="entry name" value="ALPHA/BETA HYDROLASE DOMAIN-CONTAINING PROTEIN"/>
    <property type="match status" value="1"/>
</dbReference>
<feature type="domain" description="Serine aminopeptidase S33" evidence="2">
    <location>
        <begin position="79"/>
        <end position="186"/>
    </location>
</feature>
<dbReference type="Proteomes" id="UP000274556">
    <property type="component" value="Unassembled WGS sequence"/>
</dbReference>
<protein>
    <recommendedName>
        <fullName evidence="2">Serine aminopeptidase S33 domain-containing protein</fullName>
    </recommendedName>
</protein>
<keyword evidence="1" id="KW-1133">Transmembrane helix</keyword>
<evidence type="ECO:0000313" key="4">
    <source>
        <dbReference type="Proteomes" id="UP000274556"/>
    </source>
</evidence>
<dbReference type="EMBL" id="RBXL01000001">
    <property type="protein sequence ID" value="RKT47260.1"/>
    <property type="molecule type" value="Genomic_DNA"/>
</dbReference>
<dbReference type="SUPFAM" id="SSF53474">
    <property type="entry name" value="alpha/beta-Hydrolases"/>
    <property type="match status" value="1"/>
</dbReference>
<sequence length="292" mass="31707">MLELPTSVSGPVSGLGWIASAILLLNAAMWLLQPGMVFYPTPTLAATPADWGLAFEDVELTADDGTRLHGWYIPHPDATHTLLFFHGNAGNISHRGESIAIFNRLGLSVLIIDYRGYGRSAGRPSEAGLYLDARAARDYLVEVRGVDPASILIFGRSLGANVAADLAARAPSGGVILESGFSSARDMARHLYPGLHHVLYLRFDFDAAERLSRVRAPVLVLHSPDDEIVPYALGRKLFDAAREPKRFVDLRGDHNSGFFASQPDYERSLAAFIGSLGPSQPPETSDESVRTR</sequence>
<comment type="caution">
    <text evidence="3">The sequence shown here is derived from an EMBL/GenBank/DDBJ whole genome shotgun (WGS) entry which is preliminary data.</text>
</comment>